<dbReference type="SUPFAM" id="SSF52317">
    <property type="entry name" value="Class I glutamine amidotransferase-like"/>
    <property type="match status" value="1"/>
</dbReference>
<feature type="chain" id="PRO_5019527539" evidence="1">
    <location>
        <begin position="28"/>
        <end position="285"/>
    </location>
</feature>
<dbReference type="InterPro" id="IPR029062">
    <property type="entry name" value="Class_I_gatase-like"/>
</dbReference>
<dbReference type="AlphaFoldDB" id="A0A420WMV9"/>
<protein>
    <submittedName>
        <fullName evidence="3">Cyclohexyl-isocyanide hydratase</fullName>
    </submittedName>
</protein>
<evidence type="ECO:0000313" key="3">
    <source>
        <dbReference type="EMBL" id="RKQ72319.1"/>
    </source>
</evidence>
<feature type="domain" description="DJ-1/PfpI" evidence="2">
    <location>
        <begin position="59"/>
        <end position="221"/>
    </location>
</feature>
<dbReference type="CDD" id="cd03139">
    <property type="entry name" value="GATase1_PfpI_2"/>
    <property type="match status" value="1"/>
</dbReference>
<accession>A0A420WMV9</accession>
<evidence type="ECO:0000313" key="4">
    <source>
        <dbReference type="Proteomes" id="UP000277424"/>
    </source>
</evidence>
<dbReference type="Pfam" id="PF01965">
    <property type="entry name" value="DJ-1_PfpI"/>
    <property type="match status" value="1"/>
</dbReference>
<sequence length="285" mass="29898">MPITRRQFGVAGAGVITAALSITKASAGGDAAAAGSGRAPVTAPHDMSAMPEGWVKSDQIALLVYPHMTALDMVAPQYAFSSLMGATVHLVAKTRDPIVSDTGLTIMPTVVFDECPRDLDAICIPGGSSGTLAAMRDDDTLDFIADRGSRAKFVTSVCTGSLLLGAAGLLKGYRATSHWGALSILKEFGAEPVNQRVVEDRNRLTGGGVTAGMDLGLTVVARLRDDFYAQGVQLMAEYAPEPPFNAGTPATAPEAVRQIMEGMFIGFQAEATDIARRIAQARDIR</sequence>
<dbReference type="GO" id="GO:0006355">
    <property type="term" value="P:regulation of DNA-templated transcription"/>
    <property type="evidence" value="ECO:0007669"/>
    <property type="project" value="TreeGrafter"/>
</dbReference>
<dbReference type="InterPro" id="IPR052158">
    <property type="entry name" value="INH-QAR"/>
</dbReference>
<comment type="caution">
    <text evidence="3">The sequence shown here is derived from an EMBL/GenBank/DDBJ whole genome shotgun (WGS) entry which is preliminary data.</text>
</comment>
<reference evidence="3 4" key="1">
    <citation type="submission" date="2018-10" db="EMBL/GenBank/DDBJ databases">
        <title>Comparative analysis of microorganisms from saline springs in Andes Mountain Range, Colombia.</title>
        <authorList>
            <person name="Rubin E."/>
        </authorList>
    </citation>
    <scope>NUCLEOTIDE SEQUENCE [LARGE SCALE GENOMIC DNA]</scope>
    <source>
        <strain evidence="3 4">USBA 36</strain>
    </source>
</reference>
<dbReference type="EMBL" id="RBIG01000001">
    <property type="protein sequence ID" value="RKQ72319.1"/>
    <property type="molecule type" value="Genomic_DNA"/>
</dbReference>
<dbReference type="PANTHER" id="PTHR43130:SF2">
    <property type="entry name" value="DJ-1_PFPI DOMAIN-CONTAINING PROTEIN"/>
    <property type="match status" value="1"/>
</dbReference>
<gene>
    <name evidence="3" type="ORF">BCL74_0082</name>
</gene>
<name>A0A420WMV9_9PROT</name>
<organism evidence="3 4">
    <name type="scientific">Oceanibaculum indicum</name>
    <dbReference type="NCBI Taxonomy" id="526216"/>
    <lineage>
        <taxon>Bacteria</taxon>
        <taxon>Pseudomonadati</taxon>
        <taxon>Pseudomonadota</taxon>
        <taxon>Alphaproteobacteria</taxon>
        <taxon>Rhodospirillales</taxon>
        <taxon>Oceanibaculaceae</taxon>
        <taxon>Oceanibaculum</taxon>
    </lineage>
</organism>
<keyword evidence="1" id="KW-0732">Signal</keyword>
<evidence type="ECO:0000259" key="2">
    <source>
        <dbReference type="Pfam" id="PF01965"/>
    </source>
</evidence>
<feature type="signal peptide" evidence="1">
    <location>
        <begin position="1"/>
        <end position="27"/>
    </location>
</feature>
<dbReference type="RefSeq" id="WP_220660196.1">
    <property type="nucleotide sequence ID" value="NZ_RBIG01000001.1"/>
</dbReference>
<dbReference type="Proteomes" id="UP000277424">
    <property type="component" value="Unassembled WGS sequence"/>
</dbReference>
<dbReference type="InterPro" id="IPR002818">
    <property type="entry name" value="DJ-1/PfpI"/>
</dbReference>
<dbReference type="Gene3D" id="3.40.50.880">
    <property type="match status" value="1"/>
</dbReference>
<proteinExistence type="predicted"/>
<evidence type="ECO:0000256" key="1">
    <source>
        <dbReference type="SAM" id="SignalP"/>
    </source>
</evidence>
<dbReference type="PANTHER" id="PTHR43130">
    <property type="entry name" value="ARAC-FAMILY TRANSCRIPTIONAL REGULATOR"/>
    <property type="match status" value="1"/>
</dbReference>